<reference evidence="6 7" key="1">
    <citation type="submission" date="2017-10" db="EMBL/GenBank/DDBJ databases">
        <title>Sequencing the genomes of 1000 actinobacteria strains.</title>
        <authorList>
            <person name="Klenk H.-P."/>
        </authorList>
    </citation>
    <scope>NUCLEOTIDE SEQUENCE [LARGE SCALE GENOMIC DNA]</scope>
    <source>
        <strain evidence="6 7">DSM 20688</strain>
    </source>
</reference>
<comment type="similarity">
    <text evidence="1">Belongs to the peptidase C40 family.</text>
</comment>
<evidence type="ECO:0000256" key="4">
    <source>
        <dbReference type="ARBA" id="ARBA00022807"/>
    </source>
</evidence>
<accession>A0A2A9DKJ4</accession>
<organism evidence="6 7">
    <name type="scientific">Corynebacterium renale</name>
    <dbReference type="NCBI Taxonomy" id="1724"/>
    <lineage>
        <taxon>Bacteria</taxon>
        <taxon>Bacillati</taxon>
        <taxon>Actinomycetota</taxon>
        <taxon>Actinomycetes</taxon>
        <taxon>Mycobacteriales</taxon>
        <taxon>Corynebacteriaceae</taxon>
        <taxon>Corynebacterium</taxon>
    </lineage>
</organism>
<feature type="domain" description="NlpC/P60" evidence="5">
    <location>
        <begin position="190"/>
        <end position="303"/>
    </location>
</feature>
<dbReference type="InterPro" id="IPR000064">
    <property type="entry name" value="NLP_P60_dom"/>
</dbReference>
<dbReference type="InterPro" id="IPR051794">
    <property type="entry name" value="PG_Endopeptidase_C40"/>
</dbReference>
<evidence type="ECO:0000256" key="2">
    <source>
        <dbReference type="ARBA" id="ARBA00022670"/>
    </source>
</evidence>
<dbReference type="Pfam" id="PF00877">
    <property type="entry name" value="NLPC_P60"/>
    <property type="match status" value="1"/>
</dbReference>
<dbReference type="PANTHER" id="PTHR47359:SF3">
    <property type="entry name" value="NLP_P60 DOMAIN-CONTAINING PROTEIN-RELATED"/>
    <property type="match status" value="1"/>
</dbReference>
<evidence type="ECO:0000259" key="5">
    <source>
        <dbReference type="PROSITE" id="PS51935"/>
    </source>
</evidence>
<dbReference type="PROSITE" id="PS51935">
    <property type="entry name" value="NLPC_P60"/>
    <property type="match status" value="1"/>
</dbReference>
<dbReference type="EMBL" id="PDJF01000001">
    <property type="protein sequence ID" value="PFG27133.1"/>
    <property type="molecule type" value="Genomic_DNA"/>
</dbReference>
<dbReference type="Proteomes" id="UP000221653">
    <property type="component" value="Unassembled WGS sequence"/>
</dbReference>
<keyword evidence="2" id="KW-0645">Protease</keyword>
<dbReference type="RefSeq" id="WP_048381475.1">
    <property type="nucleotide sequence ID" value="NZ_LDYE01000011.1"/>
</dbReference>
<name>A0A2A9DKJ4_9CORY</name>
<evidence type="ECO:0000256" key="3">
    <source>
        <dbReference type="ARBA" id="ARBA00022801"/>
    </source>
</evidence>
<dbReference type="SUPFAM" id="SSF54001">
    <property type="entry name" value="Cysteine proteinases"/>
    <property type="match status" value="1"/>
</dbReference>
<dbReference type="GO" id="GO:0008234">
    <property type="term" value="F:cysteine-type peptidase activity"/>
    <property type="evidence" value="ECO:0007669"/>
    <property type="project" value="UniProtKB-KW"/>
</dbReference>
<evidence type="ECO:0000256" key="1">
    <source>
        <dbReference type="ARBA" id="ARBA00007074"/>
    </source>
</evidence>
<comment type="caution">
    <text evidence="6">The sequence shown here is derived from an EMBL/GenBank/DDBJ whole genome shotgun (WGS) entry which is preliminary data.</text>
</comment>
<keyword evidence="7" id="KW-1185">Reference proteome</keyword>
<sequence>MIDLASTAQAIARHLPSPLPAPATIGVPDISPLVPLARYLSTRPDPAMEAHRIVSAHAGDIAAITRDAAPLFISAALDITEIGASFLRRAVPLAATALIPGAGTAHAVARLAVEVSSHLAQAALRVQQLTQDLAPFTGRLSEIAARVVQLPNGPGMLSPRSGPVPEHEIKHVALSAELPAGGSSGGAAGSSAGSAAVAAAKSTLGTPYVWGGTSPGGFDCSGLTQWAWRQAGVDLPRTAEMQAVGRPVSAEELQEGDLVVWDGHVAMYAGGGTIIEAGDPVQINPLRTSNMGMSFKGFYRPTG</sequence>
<dbReference type="PANTHER" id="PTHR47359">
    <property type="entry name" value="PEPTIDOGLYCAN DL-ENDOPEPTIDASE CWLO"/>
    <property type="match status" value="1"/>
</dbReference>
<protein>
    <submittedName>
        <fullName evidence="6">NlpC/P60 family protein</fullName>
    </submittedName>
</protein>
<proteinExistence type="inferred from homology"/>
<gene>
    <name evidence="6" type="ORF">ATK06_0182</name>
</gene>
<dbReference type="GO" id="GO:0006508">
    <property type="term" value="P:proteolysis"/>
    <property type="evidence" value="ECO:0007669"/>
    <property type="project" value="UniProtKB-KW"/>
</dbReference>
<dbReference type="InterPro" id="IPR038765">
    <property type="entry name" value="Papain-like_cys_pep_sf"/>
</dbReference>
<keyword evidence="3" id="KW-0378">Hydrolase</keyword>
<dbReference type="AlphaFoldDB" id="A0A2A9DKJ4"/>
<evidence type="ECO:0000313" key="6">
    <source>
        <dbReference type="EMBL" id="PFG27133.1"/>
    </source>
</evidence>
<keyword evidence="4" id="KW-0788">Thiol protease</keyword>
<evidence type="ECO:0000313" key="7">
    <source>
        <dbReference type="Proteomes" id="UP000221653"/>
    </source>
</evidence>
<dbReference type="STRING" id="1724.GCA_001044175_00296"/>
<dbReference type="Gene3D" id="3.90.1720.10">
    <property type="entry name" value="endopeptidase domain like (from Nostoc punctiforme)"/>
    <property type="match status" value="1"/>
</dbReference>